<protein>
    <submittedName>
        <fullName evidence="2">Uncharacterized protein</fullName>
    </submittedName>
</protein>
<feature type="transmembrane region" description="Helical" evidence="1">
    <location>
        <begin position="7"/>
        <end position="24"/>
    </location>
</feature>
<organism evidence="2 3">
    <name type="scientific">Acetivibrio clariflavus (strain DSM 19732 / NBRC 101661 / EBR45)</name>
    <name type="common">Clostridium clariflavum</name>
    <dbReference type="NCBI Taxonomy" id="720554"/>
    <lineage>
        <taxon>Bacteria</taxon>
        <taxon>Bacillati</taxon>
        <taxon>Bacillota</taxon>
        <taxon>Clostridia</taxon>
        <taxon>Eubacteriales</taxon>
        <taxon>Oscillospiraceae</taxon>
        <taxon>Acetivibrio</taxon>
    </lineage>
</organism>
<reference evidence="3" key="1">
    <citation type="submission" date="2011-12" db="EMBL/GenBank/DDBJ databases">
        <title>Complete sequence of Clostridium clariflavum DSM 19732.</title>
        <authorList>
            <consortium name="US DOE Joint Genome Institute"/>
            <person name="Lucas S."/>
            <person name="Han J."/>
            <person name="Lapidus A."/>
            <person name="Cheng J.-F."/>
            <person name="Goodwin L."/>
            <person name="Pitluck S."/>
            <person name="Peters L."/>
            <person name="Teshima H."/>
            <person name="Detter J.C."/>
            <person name="Han C."/>
            <person name="Tapia R."/>
            <person name="Land M."/>
            <person name="Hauser L."/>
            <person name="Kyrpides N."/>
            <person name="Ivanova N."/>
            <person name="Pagani I."/>
            <person name="Kitzmiller T."/>
            <person name="Lynd L."/>
            <person name="Izquierdo J."/>
            <person name="Woyke T."/>
        </authorList>
    </citation>
    <scope>NUCLEOTIDE SEQUENCE [LARGE SCALE GENOMIC DNA]</scope>
    <source>
        <strain evidence="3">DSM 19732 / NBRC 101661 / EBR45</strain>
    </source>
</reference>
<dbReference type="AlphaFoldDB" id="G8LWH3"/>
<proteinExistence type="predicted"/>
<feature type="transmembrane region" description="Helical" evidence="1">
    <location>
        <begin position="73"/>
        <end position="90"/>
    </location>
</feature>
<name>G8LWH3_ACECE</name>
<dbReference type="EMBL" id="CP003065">
    <property type="protein sequence ID" value="AEV67599.1"/>
    <property type="molecule type" value="Genomic_DNA"/>
</dbReference>
<gene>
    <name evidence="2" type="ordered locus">Clocl_0921</name>
</gene>
<accession>G8LWH3</accession>
<feature type="transmembrane region" description="Helical" evidence="1">
    <location>
        <begin position="44"/>
        <end position="66"/>
    </location>
</feature>
<evidence type="ECO:0000313" key="3">
    <source>
        <dbReference type="Proteomes" id="UP000005435"/>
    </source>
</evidence>
<evidence type="ECO:0000256" key="1">
    <source>
        <dbReference type="SAM" id="Phobius"/>
    </source>
</evidence>
<dbReference type="Proteomes" id="UP000005435">
    <property type="component" value="Chromosome"/>
</dbReference>
<keyword evidence="1" id="KW-0812">Transmembrane</keyword>
<keyword evidence="1" id="KW-1133">Transmembrane helix</keyword>
<dbReference type="HOGENOM" id="CLU_1913404_0_0_9"/>
<reference evidence="2 3" key="2">
    <citation type="journal article" date="2012" name="Stand. Genomic Sci.">
        <title>Complete Genome Sequence of Clostridium clariflavum DSM 19732.</title>
        <authorList>
            <person name="Izquierdo J.A."/>
            <person name="Goodwin L."/>
            <person name="Davenport K.W."/>
            <person name="Teshima H."/>
            <person name="Bruce D."/>
            <person name="Detter C."/>
            <person name="Tapia R."/>
            <person name="Han S."/>
            <person name="Land M."/>
            <person name="Hauser L."/>
            <person name="Jeffries C.D."/>
            <person name="Han J."/>
            <person name="Pitluck S."/>
            <person name="Nolan M."/>
            <person name="Chen A."/>
            <person name="Huntemann M."/>
            <person name="Mavromatis K."/>
            <person name="Mikhailova N."/>
            <person name="Liolios K."/>
            <person name="Woyke T."/>
            <person name="Lynd L.R."/>
        </authorList>
    </citation>
    <scope>NUCLEOTIDE SEQUENCE [LARGE SCALE GENOMIC DNA]</scope>
    <source>
        <strain evidence="3">DSM 19732 / NBRC 101661 / EBR45</strain>
    </source>
</reference>
<sequence precursor="true">MKRCFSVLHSLWIFTSLIVLGILVHKFFPNYNDNEFPLFTDFMLIIFLPCYFSLTWLIVHITNLILKNTITKLVIGFAALSAAFAFSIFIMEFSMIFRIIASSLGFIVSIVYYALTVLIYKMSKTKASMQNT</sequence>
<feature type="transmembrane region" description="Helical" evidence="1">
    <location>
        <begin position="96"/>
        <end position="120"/>
    </location>
</feature>
<keyword evidence="1" id="KW-0472">Membrane</keyword>
<keyword evidence="3" id="KW-1185">Reference proteome</keyword>
<evidence type="ECO:0000313" key="2">
    <source>
        <dbReference type="EMBL" id="AEV67599.1"/>
    </source>
</evidence>
<dbReference type="KEGG" id="ccl:Clocl_0921"/>